<dbReference type="Gene3D" id="2.40.10.350">
    <property type="entry name" value="Rod shape-determining protein MreC, domain 2"/>
    <property type="match status" value="1"/>
</dbReference>
<feature type="coiled-coil region" evidence="6">
    <location>
        <begin position="38"/>
        <end position="89"/>
    </location>
</feature>
<sequence length="273" mass="29808">MAVDHRQNHLETIRGMVSTVIYPLQLAADAPASLAGMLSSAMTSQRDLRRELAELKRERLFLEAELQRMAALEAENERLRRLFESSRALDERLEIAEILSVDLDPFSRQVALNKGSQQDLYRGQPVLDRDGVMGQLTHVGPLSSTAMLLTDPAHAIPVQINRTGRRAIAVGTGSAERLDIPYIPNNADIRNGDLLVTSGLGGRFPSGYPVARITNIEPRPGESYARVDAEPLARIHRVREVLLVWSDQGDNPAGEPSVPAETAPAGAADEEAP</sequence>
<dbReference type="InterPro" id="IPR042175">
    <property type="entry name" value="Cell/Rod_MreC_2"/>
</dbReference>
<dbReference type="InterPro" id="IPR055342">
    <property type="entry name" value="MreC_beta-barrel_core"/>
</dbReference>
<evidence type="ECO:0000256" key="6">
    <source>
        <dbReference type="SAM" id="Coils"/>
    </source>
</evidence>
<dbReference type="AlphaFoldDB" id="A0A1I1TMN0"/>
<comment type="function">
    <text evidence="5">Involved in formation and maintenance of cell shape.</text>
</comment>
<keyword evidence="10" id="KW-1185">Reference proteome</keyword>
<accession>A0A1I1TMN0</accession>
<evidence type="ECO:0000256" key="4">
    <source>
        <dbReference type="ARBA" id="ARBA00032089"/>
    </source>
</evidence>
<dbReference type="EMBL" id="FOMJ01000006">
    <property type="protein sequence ID" value="SFD59769.1"/>
    <property type="molecule type" value="Genomic_DNA"/>
</dbReference>
<evidence type="ECO:0000256" key="3">
    <source>
        <dbReference type="ARBA" id="ARBA00022960"/>
    </source>
</evidence>
<keyword evidence="3 5" id="KW-0133">Cell shape</keyword>
<gene>
    <name evidence="9" type="ORF">SAMN05660831_01942</name>
</gene>
<dbReference type="InterPro" id="IPR007221">
    <property type="entry name" value="MreC"/>
</dbReference>
<evidence type="ECO:0000256" key="5">
    <source>
        <dbReference type="PIRNR" id="PIRNR038471"/>
    </source>
</evidence>
<evidence type="ECO:0000313" key="9">
    <source>
        <dbReference type="EMBL" id="SFD59769.1"/>
    </source>
</evidence>
<dbReference type="STRING" id="1123397.SAMN05660831_01942"/>
<reference evidence="9 10" key="1">
    <citation type="submission" date="2016-10" db="EMBL/GenBank/DDBJ databases">
        <authorList>
            <person name="de Groot N.N."/>
        </authorList>
    </citation>
    <scope>NUCLEOTIDE SEQUENCE [LARGE SCALE GENOMIC DNA]</scope>
    <source>
        <strain evidence="9 10">HL3</strain>
    </source>
</reference>
<evidence type="ECO:0000256" key="2">
    <source>
        <dbReference type="ARBA" id="ARBA00013855"/>
    </source>
</evidence>
<keyword evidence="6" id="KW-0175">Coiled coil</keyword>
<name>A0A1I1TMN0_9GAMM</name>
<dbReference type="Gene3D" id="2.40.10.340">
    <property type="entry name" value="Rod shape-determining protein MreC, domain 1"/>
    <property type="match status" value="1"/>
</dbReference>
<dbReference type="PIRSF" id="PIRSF038471">
    <property type="entry name" value="MreC"/>
    <property type="match status" value="1"/>
</dbReference>
<evidence type="ECO:0000256" key="1">
    <source>
        <dbReference type="ARBA" id="ARBA00009369"/>
    </source>
</evidence>
<proteinExistence type="inferred from homology"/>
<protein>
    <recommendedName>
        <fullName evidence="2 5">Cell shape-determining protein MreC</fullName>
    </recommendedName>
    <alternativeName>
        <fullName evidence="4 5">Cell shape protein MreC</fullName>
    </alternativeName>
</protein>
<dbReference type="Proteomes" id="UP000198611">
    <property type="component" value="Unassembled WGS sequence"/>
</dbReference>
<dbReference type="NCBIfam" id="TIGR00219">
    <property type="entry name" value="mreC"/>
    <property type="match status" value="1"/>
</dbReference>
<dbReference type="PANTHER" id="PTHR34138:SF1">
    <property type="entry name" value="CELL SHAPE-DETERMINING PROTEIN MREC"/>
    <property type="match status" value="1"/>
</dbReference>
<evidence type="ECO:0000256" key="7">
    <source>
        <dbReference type="SAM" id="MobiDB-lite"/>
    </source>
</evidence>
<dbReference type="PANTHER" id="PTHR34138">
    <property type="entry name" value="CELL SHAPE-DETERMINING PROTEIN MREC"/>
    <property type="match status" value="1"/>
</dbReference>
<comment type="similarity">
    <text evidence="1 5">Belongs to the MreC family.</text>
</comment>
<evidence type="ECO:0000313" key="10">
    <source>
        <dbReference type="Proteomes" id="UP000198611"/>
    </source>
</evidence>
<dbReference type="Pfam" id="PF04085">
    <property type="entry name" value="MreC"/>
    <property type="match status" value="1"/>
</dbReference>
<feature type="region of interest" description="Disordered" evidence="7">
    <location>
        <begin position="247"/>
        <end position="273"/>
    </location>
</feature>
<dbReference type="GO" id="GO:0008360">
    <property type="term" value="P:regulation of cell shape"/>
    <property type="evidence" value="ECO:0007669"/>
    <property type="project" value="UniProtKB-KW"/>
</dbReference>
<evidence type="ECO:0000259" key="8">
    <source>
        <dbReference type="Pfam" id="PF04085"/>
    </source>
</evidence>
<dbReference type="InterPro" id="IPR042177">
    <property type="entry name" value="Cell/Rod_1"/>
</dbReference>
<dbReference type="GO" id="GO:0005886">
    <property type="term" value="C:plasma membrane"/>
    <property type="evidence" value="ECO:0007669"/>
    <property type="project" value="TreeGrafter"/>
</dbReference>
<organism evidence="9 10">
    <name type="scientific">Thiohalospira halophila DSM 15071</name>
    <dbReference type="NCBI Taxonomy" id="1123397"/>
    <lineage>
        <taxon>Bacteria</taxon>
        <taxon>Pseudomonadati</taxon>
        <taxon>Pseudomonadota</taxon>
        <taxon>Gammaproteobacteria</taxon>
        <taxon>Thiohalospirales</taxon>
        <taxon>Thiohalospiraceae</taxon>
        <taxon>Thiohalospira</taxon>
    </lineage>
</organism>
<feature type="domain" description="Rod shape-determining protein MreC beta-barrel core" evidence="8">
    <location>
        <begin position="98"/>
        <end position="245"/>
    </location>
</feature>